<dbReference type="HAMAP" id="MF_00386">
    <property type="entry name" value="UPF0161_YidD"/>
    <property type="match status" value="1"/>
</dbReference>
<name>A0A2M7VA06_9BACT</name>
<comment type="function">
    <text evidence="1">Could be involved in insertion of integral membrane proteins into the membrane.</text>
</comment>
<gene>
    <name evidence="2" type="primary">yidD</name>
    <name evidence="2" type="ORF">COX80_03340</name>
</gene>
<protein>
    <recommendedName>
        <fullName evidence="1">Putative membrane protein insertion efficiency factor</fullName>
    </recommendedName>
</protein>
<accession>A0A2M7VA06</accession>
<dbReference type="EMBL" id="PFPL01000045">
    <property type="protein sequence ID" value="PIZ95742.1"/>
    <property type="molecule type" value="Genomic_DNA"/>
</dbReference>
<dbReference type="PANTHER" id="PTHR33383:SF1">
    <property type="entry name" value="MEMBRANE PROTEIN INSERTION EFFICIENCY FACTOR-RELATED"/>
    <property type="match status" value="1"/>
</dbReference>
<evidence type="ECO:0000256" key="1">
    <source>
        <dbReference type="HAMAP-Rule" id="MF_00386"/>
    </source>
</evidence>
<comment type="similarity">
    <text evidence="1">Belongs to the UPF0161 family.</text>
</comment>
<evidence type="ECO:0000313" key="3">
    <source>
        <dbReference type="Proteomes" id="UP000231453"/>
    </source>
</evidence>
<dbReference type="GO" id="GO:0005886">
    <property type="term" value="C:plasma membrane"/>
    <property type="evidence" value="ECO:0007669"/>
    <property type="project" value="UniProtKB-SubCell"/>
</dbReference>
<keyword evidence="1" id="KW-0472">Membrane</keyword>
<proteinExistence type="inferred from homology"/>
<organism evidence="2 3">
    <name type="scientific">Candidatus Magasanikbacteria bacterium CG_4_10_14_0_2_um_filter_33_14</name>
    <dbReference type="NCBI Taxonomy" id="1974636"/>
    <lineage>
        <taxon>Bacteria</taxon>
        <taxon>Candidatus Magasanikiibacteriota</taxon>
    </lineage>
</organism>
<comment type="caution">
    <text evidence="2">The sequence shown here is derived from an EMBL/GenBank/DDBJ whole genome shotgun (WGS) entry which is preliminary data.</text>
</comment>
<dbReference type="NCBIfam" id="TIGR00278">
    <property type="entry name" value="membrane protein insertion efficiency factor YidD"/>
    <property type="match status" value="1"/>
</dbReference>
<keyword evidence="1" id="KW-1003">Cell membrane</keyword>
<evidence type="ECO:0000313" key="2">
    <source>
        <dbReference type="EMBL" id="PIZ95742.1"/>
    </source>
</evidence>
<sequence>MKYKITYLPRIPILLLIRLYQKTLSPDHGWFKKRHPHGYCRFYPTCSVYGYSIIEKKGLIKGIPKTLWRIVRCNPWSKGGVDLPK</sequence>
<dbReference type="InterPro" id="IPR002696">
    <property type="entry name" value="Membr_insert_effic_factor_YidD"/>
</dbReference>
<dbReference type="SMART" id="SM01234">
    <property type="entry name" value="Haemolytic"/>
    <property type="match status" value="1"/>
</dbReference>
<comment type="subcellular location">
    <subcellularLocation>
        <location evidence="1">Cell membrane</location>
        <topology evidence="1">Peripheral membrane protein</topology>
        <orientation evidence="1">Cytoplasmic side</orientation>
    </subcellularLocation>
</comment>
<dbReference type="AlphaFoldDB" id="A0A2M7VA06"/>
<dbReference type="Pfam" id="PF01809">
    <property type="entry name" value="YidD"/>
    <property type="match status" value="1"/>
</dbReference>
<reference evidence="3" key="1">
    <citation type="submission" date="2017-09" db="EMBL/GenBank/DDBJ databases">
        <title>Depth-based differentiation of microbial function through sediment-hosted aquifers and enrichment of novel symbionts in the deep terrestrial subsurface.</title>
        <authorList>
            <person name="Probst A.J."/>
            <person name="Ladd B."/>
            <person name="Jarett J.K."/>
            <person name="Geller-Mcgrath D.E."/>
            <person name="Sieber C.M.K."/>
            <person name="Emerson J.B."/>
            <person name="Anantharaman K."/>
            <person name="Thomas B.C."/>
            <person name="Malmstrom R."/>
            <person name="Stieglmeier M."/>
            <person name="Klingl A."/>
            <person name="Woyke T."/>
            <person name="Ryan C.M."/>
            <person name="Banfield J.F."/>
        </authorList>
    </citation>
    <scope>NUCLEOTIDE SEQUENCE [LARGE SCALE GENOMIC DNA]</scope>
</reference>
<dbReference type="PANTHER" id="PTHR33383">
    <property type="entry name" value="MEMBRANE PROTEIN INSERTION EFFICIENCY FACTOR-RELATED"/>
    <property type="match status" value="1"/>
</dbReference>
<dbReference type="Proteomes" id="UP000231453">
    <property type="component" value="Unassembled WGS sequence"/>
</dbReference>